<evidence type="ECO:0000313" key="1">
    <source>
        <dbReference type="EMBL" id="MCP9290028.1"/>
    </source>
</evidence>
<gene>
    <name evidence="1" type="ORF">NM125_00380</name>
</gene>
<evidence type="ECO:0000313" key="2">
    <source>
        <dbReference type="Proteomes" id="UP001139125"/>
    </source>
</evidence>
<protein>
    <submittedName>
        <fullName evidence="1">Uncharacterized protein</fullName>
    </submittedName>
</protein>
<accession>A0A9X2L0J3</accession>
<dbReference type="Proteomes" id="UP001139125">
    <property type="component" value="Unassembled WGS sequence"/>
</dbReference>
<comment type="caution">
    <text evidence="1">The sequence shown here is derived from an EMBL/GenBank/DDBJ whole genome shotgun (WGS) entry which is preliminary data.</text>
</comment>
<dbReference type="EMBL" id="JANDBC010000001">
    <property type="protein sequence ID" value="MCP9290028.1"/>
    <property type="molecule type" value="Genomic_DNA"/>
</dbReference>
<keyword evidence="2" id="KW-1185">Reference proteome</keyword>
<dbReference type="RefSeq" id="WP_255131719.1">
    <property type="nucleotide sequence ID" value="NZ_JANDBC010000001.1"/>
</dbReference>
<name>A0A9X2L0J3_9BACT</name>
<sequence length="101" mass="12220">MKNARMDEFEDYEYTVYPGLRILEKESNERYKLWEGYVKHEHGLVHFIQSHSYKPDRKYLRLSFISDGRDYQRTWSAFYGKKTIARLANEFIEDIKGGNDE</sequence>
<dbReference type="AlphaFoldDB" id="A0A9X2L0J3"/>
<proteinExistence type="predicted"/>
<reference evidence="1" key="1">
    <citation type="submission" date="2022-06" db="EMBL/GenBank/DDBJ databases">
        <title>Gracilimonas sp. CAU 1638 isolated from sea sediment.</title>
        <authorList>
            <person name="Kim W."/>
        </authorList>
    </citation>
    <scope>NUCLEOTIDE SEQUENCE</scope>
    <source>
        <strain evidence="1">CAU 1638</strain>
    </source>
</reference>
<organism evidence="1 2">
    <name type="scientific">Gracilimonas sediminicola</name>
    <dbReference type="NCBI Taxonomy" id="2952158"/>
    <lineage>
        <taxon>Bacteria</taxon>
        <taxon>Pseudomonadati</taxon>
        <taxon>Balneolota</taxon>
        <taxon>Balneolia</taxon>
        <taxon>Balneolales</taxon>
        <taxon>Balneolaceae</taxon>
        <taxon>Gracilimonas</taxon>
    </lineage>
</organism>